<reference evidence="2" key="1">
    <citation type="submission" date="2022-07" db="EMBL/GenBank/DDBJ databases">
        <authorList>
            <person name="Macas J."/>
            <person name="Novak P."/>
            <person name="Neumann P."/>
        </authorList>
    </citation>
    <scope>NUCLEOTIDE SEQUENCE</scope>
</reference>
<organism evidence="2 3">
    <name type="scientific">Cuscuta epithymum</name>
    <dbReference type="NCBI Taxonomy" id="186058"/>
    <lineage>
        <taxon>Eukaryota</taxon>
        <taxon>Viridiplantae</taxon>
        <taxon>Streptophyta</taxon>
        <taxon>Embryophyta</taxon>
        <taxon>Tracheophyta</taxon>
        <taxon>Spermatophyta</taxon>
        <taxon>Magnoliopsida</taxon>
        <taxon>eudicotyledons</taxon>
        <taxon>Gunneridae</taxon>
        <taxon>Pentapetalae</taxon>
        <taxon>asterids</taxon>
        <taxon>lamiids</taxon>
        <taxon>Solanales</taxon>
        <taxon>Convolvulaceae</taxon>
        <taxon>Cuscuteae</taxon>
        <taxon>Cuscuta</taxon>
        <taxon>Cuscuta subgen. Cuscuta</taxon>
    </lineage>
</organism>
<dbReference type="PANTHER" id="PTHR33984">
    <property type="entry name" value="OS02G0717600 PROTEIN"/>
    <property type="match status" value="1"/>
</dbReference>
<feature type="region of interest" description="Disordered" evidence="1">
    <location>
        <begin position="1"/>
        <end position="28"/>
    </location>
</feature>
<evidence type="ECO:0000256" key="1">
    <source>
        <dbReference type="SAM" id="MobiDB-lite"/>
    </source>
</evidence>
<evidence type="ECO:0000313" key="2">
    <source>
        <dbReference type="EMBL" id="CAH9103380.1"/>
    </source>
</evidence>
<protein>
    <submittedName>
        <fullName evidence="2">Uncharacterized protein</fullName>
    </submittedName>
</protein>
<sequence>MPMERSNSSSGSSSNSSPSAAVSRRMRGSSASVVSIQCLKGSSKGDEWTGGMLQTGDIVEELQLGTTIHKAPFKNGGAGLQKLFHHAYKINSTSVHVRVRRGSDKFAELHACLVPNQAAGRKQYMLRSIDDPNYAVGFTDRFEEECLDLQVSRTARMMDALRATPIQNGFVSYQWPRRAAETAGVPNSRTSYSMLFLPIATHKSTIGYSDIDDTIARANTWLSASQASGVPIVLINIQTESLLTKISGEMASCSVQTGSLVSDLSNIANASLYGFEDYHGVDIGVVRAVRLWFSPLTAEFPIEIKIKDNDTKLGFSISRTHEGFIYISSVLEGDEYASSAQSGLGDLFMEASRRKKLLVVSKISHQKVLPWMVSPTGAIRCYDTVSVSQKLSLHRHAKMPILIHVFLWDRLVGVPKCRSSVTSGTSLEELIWCV</sequence>
<evidence type="ECO:0000313" key="3">
    <source>
        <dbReference type="Proteomes" id="UP001152523"/>
    </source>
</evidence>
<gene>
    <name evidence="2" type="ORF">CEPIT_LOCUS16409</name>
</gene>
<dbReference type="Proteomes" id="UP001152523">
    <property type="component" value="Unassembled WGS sequence"/>
</dbReference>
<dbReference type="EMBL" id="CAMAPF010000121">
    <property type="protein sequence ID" value="CAH9103380.1"/>
    <property type="molecule type" value="Genomic_DNA"/>
</dbReference>
<accession>A0AAV0DR13</accession>
<dbReference type="PANTHER" id="PTHR33984:SF2">
    <property type="entry name" value="OS02G0717600 PROTEIN"/>
    <property type="match status" value="1"/>
</dbReference>
<dbReference type="AlphaFoldDB" id="A0AAV0DR13"/>
<comment type="caution">
    <text evidence="2">The sequence shown here is derived from an EMBL/GenBank/DDBJ whole genome shotgun (WGS) entry which is preliminary data.</text>
</comment>
<name>A0AAV0DR13_9ASTE</name>
<feature type="compositionally biased region" description="Low complexity" evidence="1">
    <location>
        <begin position="1"/>
        <end position="23"/>
    </location>
</feature>
<keyword evidence="3" id="KW-1185">Reference proteome</keyword>
<proteinExistence type="predicted"/>